<name>A0A149W0G0_9PROT</name>
<dbReference type="InterPro" id="IPR013757">
    <property type="entry name" value="Topo_IIA_A_a_sf"/>
</dbReference>
<dbReference type="GO" id="GO:0019897">
    <property type="term" value="C:extrinsic component of plasma membrane"/>
    <property type="evidence" value="ECO:0007669"/>
    <property type="project" value="UniProtKB-UniRule"/>
</dbReference>
<dbReference type="Gene3D" id="1.10.268.10">
    <property type="entry name" value="Topoisomerase, domain 3"/>
    <property type="match status" value="1"/>
</dbReference>
<dbReference type="PATRIC" id="fig|1789004.3.peg.451"/>
<dbReference type="Pfam" id="PF03989">
    <property type="entry name" value="DNA_gyraseA_C"/>
    <property type="match status" value="1"/>
</dbReference>
<comment type="catalytic activity">
    <reaction evidence="1 7 8">
        <text>ATP-dependent breakage, passage and rejoining of double-stranded DNA.</text>
        <dbReference type="EC" id="5.6.2.2"/>
    </reaction>
</comment>
<evidence type="ECO:0000256" key="5">
    <source>
        <dbReference type="ARBA" id="ARBA00023136"/>
    </source>
</evidence>
<dbReference type="Gene3D" id="3.30.1360.40">
    <property type="match status" value="1"/>
</dbReference>
<keyword evidence="11" id="KW-1185">Reference proteome</keyword>
<evidence type="ECO:0000256" key="8">
    <source>
        <dbReference type="PROSITE-ProRule" id="PRU01384"/>
    </source>
</evidence>
<evidence type="ECO:0000256" key="2">
    <source>
        <dbReference type="ARBA" id="ARBA00022475"/>
    </source>
</evidence>
<dbReference type="InterPro" id="IPR013760">
    <property type="entry name" value="Topo_IIA-like_dom_sf"/>
</dbReference>
<feature type="active site" description="O-(5'-phospho-DNA)-tyrosine intermediate" evidence="7 8">
    <location>
        <position position="150"/>
    </location>
</feature>
<dbReference type="InterPro" id="IPR006691">
    <property type="entry name" value="GyrA/parC_rep"/>
</dbReference>
<evidence type="ECO:0000256" key="3">
    <source>
        <dbReference type="ARBA" id="ARBA00023029"/>
    </source>
</evidence>
<keyword evidence="5 7" id="KW-0472">Membrane</keyword>
<keyword evidence="4 7" id="KW-0238">DNA-binding</keyword>
<protein>
    <recommendedName>
        <fullName evidence="7">DNA topoisomerase 4 subunit A</fullName>
        <ecNumber evidence="7">5.6.2.2</ecNumber>
    </recommendedName>
    <alternativeName>
        <fullName evidence="7">Topoisomerase IV subunit A</fullName>
    </alternativeName>
</protein>
<dbReference type="NCBIfam" id="TIGR01062">
    <property type="entry name" value="parC_Gneg"/>
    <property type="match status" value="1"/>
</dbReference>
<dbReference type="GO" id="GO:0003677">
    <property type="term" value="F:DNA binding"/>
    <property type="evidence" value="ECO:0007669"/>
    <property type="project" value="UniProtKB-UniRule"/>
</dbReference>
<dbReference type="NCBIfam" id="NF004044">
    <property type="entry name" value="PRK05561.1"/>
    <property type="match status" value="1"/>
</dbReference>
<comment type="subunit">
    <text evidence="7">Heterotetramer composed of ParC and ParE.</text>
</comment>
<dbReference type="GO" id="GO:0005694">
    <property type="term" value="C:chromosome"/>
    <property type="evidence" value="ECO:0007669"/>
    <property type="project" value="InterPro"/>
</dbReference>
<dbReference type="FunFam" id="1.10.268.10:FF:000001">
    <property type="entry name" value="DNA gyrase subunit A"/>
    <property type="match status" value="1"/>
</dbReference>
<dbReference type="AlphaFoldDB" id="A0A149W0G0"/>
<dbReference type="InterPro" id="IPR035516">
    <property type="entry name" value="Gyrase/topoIV_suA_C"/>
</dbReference>
<dbReference type="EC" id="5.6.2.2" evidence="7"/>
<keyword evidence="2 7" id="KW-1003">Cell membrane</keyword>
<dbReference type="EMBL" id="LRRD01000007">
    <property type="protein sequence ID" value="KXW58930.1"/>
    <property type="molecule type" value="Genomic_DNA"/>
</dbReference>
<keyword evidence="3 7" id="KW-0799">Topoisomerase</keyword>
<evidence type="ECO:0000313" key="10">
    <source>
        <dbReference type="EMBL" id="KXW58930.1"/>
    </source>
</evidence>
<sequence length="794" mass="87621">MAMLPSSDQLPLIGDLFAGLEEPVADTPPTASGEEKATPSLADFVERSYLEYAMSVVMGRALPDVTDGQKPVQRRILFAMHELGLYRPARHVKSARVVGDVIGKYHPHGDSAAYEALVRQAQDFTLRYPLIDGQGNFGSRDGDGAAAMRYTECRLTPLAELLLGEITEDTVDFVPNYDGSFQEPTLLPARLPMVLLNGASGIGVGMATEIPSHNLTEVAQALLVLLENPQLTLDELMSLIPGPDLPGGGQIISSSQDILEAYRTGRGTLRMRARWNIEPLARGQWRVVVTELPHGVSTRSVLEDVEKLTNPRVREGKKALSPEQAQLKALWLSTLDLVRDESDKNASVRLVFEPKSSRQDPKAFVNLLLAHTPLETNLSLNLVMLGRDGHPRPKDLKTILQEWLEYRFHTVVRRTRFRLERVERRLHILEGRQRILLDIDAVIRLIRESDDPKQDLMMAYPLSALQAEDILEIRLRQLARLEGVRIDQEIAQLRGEQEGLQHILSGREAQARLIAQEIRSDLTTYGDARRTRIEAQAAVSLDTPVLDEPMTVTLSRQGWIRARQGHHLDSAQFSYKAGDEAWIVQETRSIHPLFILDTQGRVYTLKGADIPGGRGEGVPLTSLIDLPPGARVAQAFVALPGEQYLVAGSGGNGFMVAQEDLVSRVRGGKSFLTLEDGETPLLPLRRRAGETHVAALSEGGRLLLFPLDDLKTLARGRGVILMALERDEALRAVTLVDPAQGLVIQGTGRGGKIAQLVMTASQLQRHILMRARKGMSLESKISPLGFGVPLERSV</sequence>
<evidence type="ECO:0000259" key="9">
    <source>
        <dbReference type="PROSITE" id="PS52040"/>
    </source>
</evidence>
<dbReference type="GO" id="GO:0005524">
    <property type="term" value="F:ATP binding"/>
    <property type="evidence" value="ECO:0007669"/>
    <property type="project" value="InterPro"/>
</dbReference>
<feature type="domain" description="Topo IIA-type catalytic" evidence="9">
    <location>
        <begin position="62"/>
        <end position="546"/>
    </location>
</feature>
<dbReference type="Gene3D" id="2.120.10.90">
    <property type="entry name" value="DNA gyrase/topoisomerase IV, subunit A, C-terminal"/>
    <property type="match status" value="1"/>
</dbReference>
<dbReference type="CDD" id="cd00187">
    <property type="entry name" value="TOP4c"/>
    <property type="match status" value="1"/>
</dbReference>
<dbReference type="GO" id="GO:0005737">
    <property type="term" value="C:cytoplasm"/>
    <property type="evidence" value="ECO:0007669"/>
    <property type="project" value="TreeGrafter"/>
</dbReference>
<feature type="site" description="Transition state stabilizer" evidence="7">
    <location>
        <position position="149"/>
    </location>
</feature>
<accession>A0A149W0G0</accession>
<reference evidence="10 11" key="1">
    <citation type="submission" date="2016-01" db="EMBL/GenBank/DDBJ databases">
        <title>Genome sequence of the acidophilic iron oxidising Ferrovum strain Z-31.</title>
        <authorList>
            <person name="Poehlein A."/>
            <person name="Ullrich S.R."/>
            <person name="Schloemann M."/>
            <person name="Muehling M."/>
            <person name="Daniel R."/>
        </authorList>
    </citation>
    <scope>NUCLEOTIDE SEQUENCE [LARGE SCALE GENOMIC DNA]</scope>
    <source>
        <strain evidence="10 11">Z-31</strain>
    </source>
</reference>
<evidence type="ECO:0000256" key="7">
    <source>
        <dbReference type="HAMAP-Rule" id="MF_00936"/>
    </source>
</evidence>
<evidence type="ECO:0000256" key="4">
    <source>
        <dbReference type="ARBA" id="ARBA00023125"/>
    </source>
</evidence>
<dbReference type="RefSeq" id="WP_197456321.1">
    <property type="nucleotide sequence ID" value="NZ_LRRD01000007.1"/>
</dbReference>
<feature type="site" description="Interaction with DNA" evidence="7">
    <location>
        <position position="106"/>
    </location>
</feature>
<dbReference type="SMART" id="SM00434">
    <property type="entry name" value="TOP4c"/>
    <property type="match status" value="1"/>
</dbReference>
<dbReference type="GO" id="GO:0003918">
    <property type="term" value="F:DNA topoisomerase type II (double strand cut, ATP-hydrolyzing) activity"/>
    <property type="evidence" value="ECO:0007669"/>
    <property type="project" value="UniProtKB-UniRule"/>
</dbReference>
<dbReference type="GO" id="GO:0009330">
    <property type="term" value="C:DNA topoisomerase type II (double strand cut, ATP-hydrolyzing) complex"/>
    <property type="evidence" value="ECO:0007669"/>
    <property type="project" value="UniProtKB-ARBA"/>
</dbReference>
<dbReference type="Proteomes" id="UP000075653">
    <property type="component" value="Unassembled WGS sequence"/>
</dbReference>
<comment type="caution">
    <text evidence="10">The sequence shown here is derived from an EMBL/GenBank/DDBJ whole genome shotgun (WGS) entry which is preliminary data.</text>
</comment>
<feature type="site" description="Interaction with DNA" evidence="7">
    <location>
        <position position="108"/>
    </location>
</feature>
<comment type="function">
    <text evidence="7">Topoisomerase IV is essential for chromosome segregation. It relaxes supercoiled DNA. Performs the decatenation events required during the replication of a circular DNA molecule.</text>
</comment>
<dbReference type="InterPro" id="IPR002205">
    <property type="entry name" value="Topo_IIA_dom_A"/>
</dbReference>
<evidence type="ECO:0000313" key="11">
    <source>
        <dbReference type="Proteomes" id="UP000075653"/>
    </source>
</evidence>
<dbReference type="SUPFAM" id="SSF56719">
    <property type="entry name" value="Type II DNA topoisomerase"/>
    <property type="match status" value="1"/>
</dbReference>
<comment type="subcellular location">
    <subcellularLocation>
        <location evidence="7">Cell membrane</location>
        <topology evidence="7">Peripheral membrane protein</topology>
    </subcellularLocation>
</comment>
<evidence type="ECO:0000256" key="6">
    <source>
        <dbReference type="ARBA" id="ARBA00023235"/>
    </source>
</evidence>
<dbReference type="InterPro" id="IPR013758">
    <property type="entry name" value="Topo_IIA_A/C_ab"/>
</dbReference>
<dbReference type="SUPFAM" id="SSF101904">
    <property type="entry name" value="GyrA/ParC C-terminal domain-like"/>
    <property type="match status" value="1"/>
</dbReference>
<keyword evidence="6 7" id="KW-0413">Isomerase</keyword>
<dbReference type="PANTHER" id="PTHR43493:SF1">
    <property type="entry name" value="DNA TOPOISOMERASE 4 SUBUNIT A"/>
    <property type="match status" value="1"/>
</dbReference>
<dbReference type="PANTHER" id="PTHR43493">
    <property type="entry name" value="DNA GYRASE/TOPOISOMERASE SUBUNIT A"/>
    <property type="match status" value="1"/>
</dbReference>
<gene>
    <name evidence="7 10" type="primary">parC</name>
    <name evidence="10" type="ORF">FEMY_04500</name>
</gene>
<dbReference type="Pfam" id="PF00521">
    <property type="entry name" value="DNA_topoisoIV"/>
    <property type="match status" value="1"/>
</dbReference>
<dbReference type="InterPro" id="IPR050220">
    <property type="entry name" value="Type_II_DNA_Topoisomerases"/>
</dbReference>
<dbReference type="STRING" id="1789004.FEMY_04500"/>
<dbReference type="InterPro" id="IPR005742">
    <property type="entry name" value="TopoIV_A_Gneg"/>
</dbReference>
<comment type="similarity">
    <text evidence="7">Belongs to the type II topoisomerase GyrA/ParC subunit family. ParC type 1 subfamily.</text>
</comment>
<feature type="site" description="Interaction with DNA" evidence="7">
    <location>
        <position position="70"/>
    </location>
</feature>
<dbReference type="GO" id="GO:0006265">
    <property type="term" value="P:DNA topological change"/>
    <property type="evidence" value="ECO:0007669"/>
    <property type="project" value="UniProtKB-UniRule"/>
</dbReference>
<proteinExistence type="inferred from homology"/>
<dbReference type="GO" id="GO:0007059">
    <property type="term" value="P:chromosome segregation"/>
    <property type="evidence" value="ECO:0007669"/>
    <property type="project" value="UniProtKB-UniRule"/>
</dbReference>
<organism evidence="10 11">
    <name type="scientific">Ferrovum myxofaciens</name>
    <dbReference type="NCBI Taxonomy" id="416213"/>
    <lineage>
        <taxon>Bacteria</taxon>
        <taxon>Pseudomonadati</taxon>
        <taxon>Pseudomonadota</taxon>
        <taxon>Betaproteobacteria</taxon>
        <taxon>Ferrovales</taxon>
        <taxon>Ferrovaceae</taxon>
        <taxon>Ferrovum</taxon>
    </lineage>
</organism>
<dbReference type="HAMAP" id="MF_00936">
    <property type="entry name" value="ParC_type1"/>
    <property type="match status" value="1"/>
</dbReference>
<evidence type="ECO:0000256" key="1">
    <source>
        <dbReference type="ARBA" id="ARBA00000185"/>
    </source>
</evidence>
<dbReference type="PROSITE" id="PS52040">
    <property type="entry name" value="TOPO_IIA"/>
    <property type="match status" value="1"/>
</dbReference>
<dbReference type="Gene3D" id="3.90.199.10">
    <property type="entry name" value="Topoisomerase II, domain 5"/>
    <property type="match status" value="1"/>
</dbReference>